<reference evidence="2" key="1">
    <citation type="submission" date="2019-10" db="EMBL/GenBank/DDBJ databases">
        <authorList>
            <consortium name="DOE Joint Genome Institute"/>
            <person name="Kuo A."/>
            <person name="Miyauchi S."/>
            <person name="Kiss E."/>
            <person name="Drula E."/>
            <person name="Kohler A."/>
            <person name="Sanchez-Garcia M."/>
            <person name="Andreopoulos B."/>
            <person name="Barry K.W."/>
            <person name="Bonito G."/>
            <person name="Buee M."/>
            <person name="Carver A."/>
            <person name="Chen C."/>
            <person name="Cichocki N."/>
            <person name="Clum A."/>
            <person name="Culley D."/>
            <person name="Crous P.W."/>
            <person name="Fauchery L."/>
            <person name="Girlanda M."/>
            <person name="Hayes R."/>
            <person name="Keri Z."/>
            <person name="LaButti K."/>
            <person name="Lipzen A."/>
            <person name="Lombard V."/>
            <person name="Magnuson J."/>
            <person name="Maillard F."/>
            <person name="Morin E."/>
            <person name="Murat C."/>
            <person name="Nolan M."/>
            <person name="Ohm R."/>
            <person name="Pangilinan J."/>
            <person name="Pereira M."/>
            <person name="Perotto S."/>
            <person name="Peter M."/>
            <person name="Riley R."/>
            <person name="Sitrit Y."/>
            <person name="Stielow B."/>
            <person name="Szollosi G."/>
            <person name="Zifcakova L."/>
            <person name="Stursova M."/>
            <person name="Spatafora J.W."/>
            <person name="Tedersoo L."/>
            <person name="Vaario L.-M."/>
            <person name="Yamada A."/>
            <person name="Yan M."/>
            <person name="Wang P."/>
            <person name="Xu J."/>
            <person name="Bruns T."/>
            <person name="Baldrian P."/>
            <person name="Vilgalys R."/>
            <person name="Henrissat B."/>
            <person name="Grigoriev I.V."/>
            <person name="Hibbett D."/>
            <person name="Nagy L.G."/>
            <person name="Martin F.M."/>
        </authorList>
    </citation>
    <scope>NUCLEOTIDE SEQUENCE</scope>
    <source>
        <strain evidence="2">BED1</strain>
    </source>
</reference>
<feature type="compositionally biased region" description="Polar residues" evidence="1">
    <location>
        <begin position="342"/>
        <end position="355"/>
    </location>
</feature>
<name>A0AAD4C5Q1_BOLED</name>
<feature type="region of interest" description="Disordered" evidence="1">
    <location>
        <begin position="881"/>
        <end position="915"/>
    </location>
</feature>
<proteinExistence type="predicted"/>
<feature type="region of interest" description="Disordered" evidence="1">
    <location>
        <begin position="206"/>
        <end position="229"/>
    </location>
</feature>
<feature type="compositionally biased region" description="Polar residues" evidence="1">
    <location>
        <begin position="257"/>
        <end position="279"/>
    </location>
</feature>
<gene>
    <name evidence="2" type="ORF">L210DRAFT_3499789</name>
</gene>
<feature type="region of interest" description="Disordered" evidence="1">
    <location>
        <begin position="342"/>
        <end position="385"/>
    </location>
</feature>
<reference evidence="2" key="2">
    <citation type="journal article" date="2020" name="Nat. Commun.">
        <title>Large-scale genome sequencing of mycorrhizal fungi provides insights into the early evolution of symbiotic traits.</title>
        <authorList>
            <person name="Miyauchi S."/>
            <person name="Kiss E."/>
            <person name="Kuo A."/>
            <person name="Drula E."/>
            <person name="Kohler A."/>
            <person name="Sanchez-Garcia M."/>
            <person name="Morin E."/>
            <person name="Andreopoulos B."/>
            <person name="Barry K.W."/>
            <person name="Bonito G."/>
            <person name="Buee M."/>
            <person name="Carver A."/>
            <person name="Chen C."/>
            <person name="Cichocki N."/>
            <person name="Clum A."/>
            <person name="Culley D."/>
            <person name="Crous P.W."/>
            <person name="Fauchery L."/>
            <person name="Girlanda M."/>
            <person name="Hayes R.D."/>
            <person name="Keri Z."/>
            <person name="LaButti K."/>
            <person name="Lipzen A."/>
            <person name="Lombard V."/>
            <person name="Magnuson J."/>
            <person name="Maillard F."/>
            <person name="Murat C."/>
            <person name="Nolan M."/>
            <person name="Ohm R.A."/>
            <person name="Pangilinan J."/>
            <person name="Pereira M.F."/>
            <person name="Perotto S."/>
            <person name="Peter M."/>
            <person name="Pfister S."/>
            <person name="Riley R."/>
            <person name="Sitrit Y."/>
            <person name="Stielow J.B."/>
            <person name="Szollosi G."/>
            <person name="Zifcakova L."/>
            <person name="Stursova M."/>
            <person name="Spatafora J.W."/>
            <person name="Tedersoo L."/>
            <person name="Vaario L.M."/>
            <person name="Yamada A."/>
            <person name="Yan M."/>
            <person name="Wang P."/>
            <person name="Xu J."/>
            <person name="Bruns T."/>
            <person name="Baldrian P."/>
            <person name="Vilgalys R."/>
            <person name="Dunand C."/>
            <person name="Henrissat B."/>
            <person name="Grigoriev I.V."/>
            <person name="Hibbett D."/>
            <person name="Nagy L.G."/>
            <person name="Martin F.M."/>
        </authorList>
    </citation>
    <scope>NUCLEOTIDE SEQUENCE</scope>
    <source>
        <strain evidence="2">BED1</strain>
    </source>
</reference>
<comment type="caution">
    <text evidence="2">The sequence shown here is derived from an EMBL/GenBank/DDBJ whole genome shotgun (WGS) entry which is preliminary data.</text>
</comment>
<feature type="compositionally biased region" description="Basic residues" evidence="1">
    <location>
        <begin position="886"/>
        <end position="899"/>
    </location>
</feature>
<feature type="compositionally biased region" description="Polar residues" evidence="1">
    <location>
        <begin position="367"/>
        <end position="376"/>
    </location>
</feature>
<protein>
    <submittedName>
        <fullName evidence="2">Uncharacterized protein</fullName>
    </submittedName>
</protein>
<organism evidence="2 3">
    <name type="scientific">Boletus edulis BED1</name>
    <dbReference type="NCBI Taxonomy" id="1328754"/>
    <lineage>
        <taxon>Eukaryota</taxon>
        <taxon>Fungi</taxon>
        <taxon>Dikarya</taxon>
        <taxon>Basidiomycota</taxon>
        <taxon>Agaricomycotina</taxon>
        <taxon>Agaricomycetes</taxon>
        <taxon>Agaricomycetidae</taxon>
        <taxon>Boletales</taxon>
        <taxon>Boletineae</taxon>
        <taxon>Boletaceae</taxon>
        <taxon>Boletoideae</taxon>
        <taxon>Boletus</taxon>
    </lineage>
</organism>
<keyword evidence="3" id="KW-1185">Reference proteome</keyword>
<sequence>MSAHPFYTGDLPDFDMTSPARYTSYQKSGSRNRGYSRSPRNLVIVIPPPCFPLKQGQLGNILSKGPQHRLSHGILMPLFPSAILDAIIPILQMFGQLTAIVREYNFPSTLGLCLYLHINEGGVMMTPRISEDSWQYLFGHLFDGHPTPGGQLPIGGSIEFDIDLNKARWFDAWVSGNLRDSYPVSPPFLDTRWQGEFQTINVDKPPVEDRWNATGSRTPVASSQPETRRHLPKKLSLVDRLEQQHGVHAPQDYPNHPDSTPTHGTFASSPILQSSSPRVAQSDLERRVHSWRTNTEFSIVENYQPASDVKISMDVATMERHSEQEVDIDEFLWSITSVGPHSSATESPIVSSRPSSVHPDHRANETVPLSSTTKTSWGPADDERHSGRFSVAQLPSPGLEERVVEDVMETETLTNPNVYFGLDTCEISRPFEPANVKLPVSYPLLDVCYPWSLESIHPAITIDDHPAVESLQPQYPCIRIHPVVYPFVEPYPMTDSIHIPGTLDDAQYESAKASLASLEPKPVDAASGVHPRSISYPASPMQMPQQEQAVQDADDGEFVAPHAASAVQSHSDLHPPSPMLMSQQEQAVQDADDGELVAPHAASAVRSHSDLYPPSPMLMSQQEQAVLDPDDGELATPHLASAFHSHSDLYLASPMLMSQQEQAIHDPDDGELATPHAATAVHPYSNFYPDCPVLVPEQEQVVQDADDGELATPHAASAVHPHSDFYPDSPVLVPQPEQAVQDELTTPQATSAVHPYSDFYLDSPVLVPQQEQVVQDELTTPHAASVVHPHSDFYPDSPVPEQQVVQDADDGQLVTPLLRTKNTRRRQRRNHLDLRASVFRFAGKQPARSPKTHLHLHAEVFQDGVVWTPSGSKRDLLSRLNMQDHSKRRRREKPARKSQRPPSLDISKARSSRPRSGIIIAQSPQKLAFPLPPAQRSISPLRVRKAEISEPPLGVSETPMPRVVQPPVNITAPPEQHPDLSPPISPHRVRSPEIPGLDLAVSEAPRPWPQPPHPRVRDLPLPLPIKPLPLPPVPTLYIRSPRSPSPPLIYRPEIPSKQSLDIAVSETPRPRVPSPSSAYMPRRTASARLSEAVKSMARMSGRKRQSSNVAEDARERARSPMRMLSMVDRRPVVTHEVPLTNTTPFLSRSLSAKESLVLGRVKAYEESIQATQSSGTNRSYTPYILRPLSSIPSN</sequence>
<dbReference type="Proteomes" id="UP001194468">
    <property type="component" value="Unassembled WGS sequence"/>
</dbReference>
<evidence type="ECO:0000313" key="2">
    <source>
        <dbReference type="EMBL" id="KAF8450270.1"/>
    </source>
</evidence>
<feature type="region of interest" description="Disordered" evidence="1">
    <location>
        <begin position="1097"/>
        <end position="1118"/>
    </location>
</feature>
<evidence type="ECO:0000256" key="1">
    <source>
        <dbReference type="SAM" id="MobiDB-lite"/>
    </source>
</evidence>
<dbReference type="EMBL" id="WHUW01000002">
    <property type="protein sequence ID" value="KAF8450270.1"/>
    <property type="molecule type" value="Genomic_DNA"/>
</dbReference>
<feature type="compositionally biased region" description="Polar residues" evidence="1">
    <location>
        <begin position="213"/>
        <end position="225"/>
    </location>
</feature>
<feature type="region of interest" description="Disordered" evidence="1">
    <location>
        <begin position="248"/>
        <end position="281"/>
    </location>
</feature>
<evidence type="ECO:0000313" key="3">
    <source>
        <dbReference type="Proteomes" id="UP001194468"/>
    </source>
</evidence>
<dbReference type="AlphaFoldDB" id="A0AAD4C5Q1"/>
<accession>A0AAD4C5Q1</accession>
<feature type="region of interest" description="Disordered" evidence="1">
    <location>
        <begin position="1064"/>
        <end position="1085"/>
    </location>
</feature>